<dbReference type="Proteomes" id="UP000030671">
    <property type="component" value="Unassembled WGS sequence"/>
</dbReference>
<keyword evidence="8 13" id="KW-0067">ATP-binding</keyword>
<accession>W4KDW0</accession>
<comment type="similarity">
    <text evidence="2 13">Belongs to the cation transport ATPase (P-type) (TC 3.A.3) family. Type IB subfamily.</text>
</comment>
<dbReference type="InterPro" id="IPR006121">
    <property type="entry name" value="HMA_dom"/>
</dbReference>
<evidence type="ECO:0000256" key="8">
    <source>
        <dbReference type="ARBA" id="ARBA00022840"/>
    </source>
</evidence>
<dbReference type="eggNOG" id="KOG0207">
    <property type="taxonomic scope" value="Eukaryota"/>
</dbReference>
<comment type="subcellular location">
    <subcellularLocation>
        <location evidence="1">Membrane</location>
        <topology evidence="1">Multi-pass membrane protein</topology>
    </subcellularLocation>
</comment>
<dbReference type="PRINTS" id="PR00119">
    <property type="entry name" value="CATATPASE"/>
</dbReference>
<dbReference type="GO" id="GO:0016020">
    <property type="term" value="C:membrane"/>
    <property type="evidence" value="ECO:0007669"/>
    <property type="project" value="UniProtKB-SubCell"/>
</dbReference>
<dbReference type="Pfam" id="PF00403">
    <property type="entry name" value="HMA"/>
    <property type="match status" value="3"/>
</dbReference>
<evidence type="ECO:0000256" key="3">
    <source>
        <dbReference type="ARBA" id="ARBA00012517"/>
    </source>
</evidence>
<dbReference type="Gene3D" id="2.70.150.10">
    <property type="entry name" value="Calcium-transporting ATPase, cytoplasmic transduction domain A"/>
    <property type="match status" value="1"/>
</dbReference>
<dbReference type="InterPro" id="IPR023214">
    <property type="entry name" value="HAD_sf"/>
</dbReference>
<dbReference type="OrthoDB" id="432719at2759"/>
<evidence type="ECO:0000256" key="12">
    <source>
        <dbReference type="ARBA" id="ARBA00080126"/>
    </source>
</evidence>
<evidence type="ECO:0000313" key="16">
    <source>
        <dbReference type="Proteomes" id="UP000030671"/>
    </source>
</evidence>
<dbReference type="GO" id="GO:0043682">
    <property type="term" value="F:P-type divalent copper transporter activity"/>
    <property type="evidence" value="ECO:0007669"/>
    <property type="project" value="TreeGrafter"/>
</dbReference>
<keyword evidence="9" id="KW-1278">Translocase</keyword>
<dbReference type="AlphaFoldDB" id="W4KDW0"/>
<dbReference type="GO" id="GO:0016887">
    <property type="term" value="F:ATP hydrolysis activity"/>
    <property type="evidence" value="ECO:0007669"/>
    <property type="project" value="InterPro"/>
</dbReference>
<dbReference type="Pfam" id="PF00702">
    <property type="entry name" value="Hydrolase"/>
    <property type="match status" value="1"/>
</dbReference>
<keyword evidence="16" id="KW-1185">Reference proteome</keyword>
<feature type="transmembrane region" description="Helical" evidence="13">
    <location>
        <begin position="419"/>
        <end position="443"/>
    </location>
</feature>
<dbReference type="NCBIfam" id="TIGR01494">
    <property type="entry name" value="ATPase_P-type"/>
    <property type="match status" value="2"/>
</dbReference>
<dbReference type="GO" id="GO:0140581">
    <property type="term" value="F:P-type monovalent copper transporter activity"/>
    <property type="evidence" value="ECO:0007669"/>
    <property type="project" value="UniProtKB-EC"/>
</dbReference>
<dbReference type="SUPFAM" id="SSF81653">
    <property type="entry name" value="Calcium ATPase, transduction domain A"/>
    <property type="match status" value="1"/>
</dbReference>
<dbReference type="Gene3D" id="3.40.1110.10">
    <property type="entry name" value="Calcium-transporting ATPase, cytoplasmic domain N"/>
    <property type="match status" value="1"/>
</dbReference>
<dbReference type="InterPro" id="IPR059000">
    <property type="entry name" value="ATPase_P-type_domA"/>
</dbReference>
<dbReference type="Pfam" id="PF00122">
    <property type="entry name" value="E1-E2_ATPase"/>
    <property type="match status" value="1"/>
</dbReference>
<dbReference type="KEGG" id="hir:HETIRDRAFT_62720"/>
<dbReference type="InterPro" id="IPR008250">
    <property type="entry name" value="ATPase_P-typ_transduc_dom_A_sf"/>
</dbReference>
<dbReference type="NCBIfam" id="TIGR01525">
    <property type="entry name" value="ATPase-IB_hvy"/>
    <property type="match status" value="1"/>
</dbReference>
<dbReference type="PROSITE" id="PS00154">
    <property type="entry name" value="ATPASE_E1_E2"/>
    <property type="match status" value="1"/>
</dbReference>
<dbReference type="InterPro" id="IPR017969">
    <property type="entry name" value="Heavy-metal-associated_CS"/>
</dbReference>
<dbReference type="GeneID" id="20678613"/>
<dbReference type="InterPro" id="IPR018303">
    <property type="entry name" value="ATPase_P-typ_P_site"/>
</dbReference>
<dbReference type="Gene3D" id="3.30.70.100">
    <property type="match status" value="3"/>
</dbReference>
<dbReference type="GO" id="GO:0005507">
    <property type="term" value="F:copper ion binding"/>
    <property type="evidence" value="ECO:0007669"/>
    <property type="project" value="TreeGrafter"/>
</dbReference>
<keyword evidence="5 13" id="KW-0812">Transmembrane</keyword>
<keyword evidence="4" id="KW-0813">Transport</keyword>
<feature type="transmembrane region" description="Helical" evidence="13">
    <location>
        <begin position="555"/>
        <end position="573"/>
    </location>
</feature>
<dbReference type="InterPro" id="IPR023298">
    <property type="entry name" value="ATPase_P-typ_TM_dom_sf"/>
</dbReference>
<reference evidence="15 16" key="1">
    <citation type="journal article" date="2012" name="New Phytol.">
        <title>Insight into trade-off between wood decay and parasitism from the genome of a fungal forest pathogen.</title>
        <authorList>
            <person name="Olson A."/>
            <person name="Aerts A."/>
            <person name="Asiegbu F."/>
            <person name="Belbahri L."/>
            <person name="Bouzid O."/>
            <person name="Broberg A."/>
            <person name="Canback B."/>
            <person name="Coutinho P.M."/>
            <person name="Cullen D."/>
            <person name="Dalman K."/>
            <person name="Deflorio G."/>
            <person name="van Diepen L.T."/>
            <person name="Dunand C."/>
            <person name="Duplessis S."/>
            <person name="Durling M."/>
            <person name="Gonthier P."/>
            <person name="Grimwood J."/>
            <person name="Fossdal C.G."/>
            <person name="Hansson D."/>
            <person name="Henrissat B."/>
            <person name="Hietala A."/>
            <person name="Himmelstrand K."/>
            <person name="Hoffmeister D."/>
            <person name="Hogberg N."/>
            <person name="James T.Y."/>
            <person name="Karlsson M."/>
            <person name="Kohler A."/>
            <person name="Kues U."/>
            <person name="Lee Y.H."/>
            <person name="Lin Y.C."/>
            <person name="Lind M."/>
            <person name="Lindquist E."/>
            <person name="Lombard V."/>
            <person name="Lucas S."/>
            <person name="Lunden K."/>
            <person name="Morin E."/>
            <person name="Murat C."/>
            <person name="Park J."/>
            <person name="Raffaello T."/>
            <person name="Rouze P."/>
            <person name="Salamov A."/>
            <person name="Schmutz J."/>
            <person name="Solheim H."/>
            <person name="Stahlberg J."/>
            <person name="Velez H."/>
            <person name="de Vries R.P."/>
            <person name="Wiebenga A."/>
            <person name="Woodward S."/>
            <person name="Yakovlev I."/>
            <person name="Garbelotto M."/>
            <person name="Martin F."/>
            <person name="Grigoriev I.V."/>
            <person name="Stenlid J."/>
        </authorList>
    </citation>
    <scope>NUCLEOTIDE SEQUENCE [LARGE SCALE GENOMIC DNA]</scope>
    <source>
        <strain evidence="15 16">TC 32-1</strain>
    </source>
</reference>
<protein>
    <recommendedName>
        <fullName evidence="3">P-type Cu(+) transporter</fullName>
        <ecNumber evidence="3">7.2.2.8</ecNumber>
    </recommendedName>
    <alternativeName>
        <fullName evidence="12">Cu(2+)-ATPase</fullName>
    </alternativeName>
</protein>
<feature type="transmembrane region" description="Helical" evidence="13">
    <location>
        <begin position="517"/>
        <end position="543"/>
    </location>
</feature>
<feature type="transmembrane region" description="Helical" evidence="13">
    <location>
        <begin position="756"/>
        <end position="784"/>
    </location>
</feature>
<dbReference type="FunFam" id="2.70.150.10:FF:000002">
    <property type="entry name" value="Copper-transporting ATPase 1, putative"/>
    <property type="match status" value="1"/>
</dbReference>
<dbReference type="PROSITE" id="PS50846">
    <property type="entry name" value="HMA_2"/>
    <property type="match status" value="3"/>
</dbReference>
<dbReference type="EMBL" id="KI925456">
    <property type="protein sequence ID" value="ETW84037.1"/>
    <property type="molecule type" value="Genomic_DNA"/>
</dbReference>
<dbReference type="InterPro" id="IPR027256">
    <property type="entry name" value="P-typ_ATPase_IB"/>
</dbReference>
<feature type="domain" description="HMA" evidence="14">
    <location>
        <begin position="9"/>
        <end position="75"/>
    </location>
</feature>
<feature type="transmembrane region" description="Helical" evidence="13">
    <location>
        <begin position="1112"/>
        <end position="1133"/>
    </location>
</feature>
<name>W4KDW0_HETIT</name>
<dbReference type="GO" id="GO:0055070">
    <property type="term" value="P:copper ion homeostasis"/>
    <property type="evidence" value="ECO:0007669"/>
    <property type="project" value="TreeGrafter"/>
</dbReference>
<dbReference type="EC" id="7.2.2.8" evidence="3"/>
<dbReference type="CDD" id="cd02094">
    <property type="entry name" value="P-type_ATPase_Cu-like"/>
    <property type="match status" value="1"/>
</dbReference>
<dbReference type="CDD" id="cd00371">
    <property type="entry name" value="HMA"/>
    <property type="match status" value="3"/>
</dbReference>
<dbReference type="InterPro" id="IPR001757">
    <property type="entry name" value="P_typ_ATPase"/>
</dbReference>
<sequence>MAPVNQGGLVTTIFISNLHCSSCVHTIDETLKALSPPPTDICVSIVSQSITVNHSKDLSPEAIKSAIEDAGFDIATTPIAGPSSQPDEFLSAASFLTGKRRRHVDQCSMCQQQVGGRAIIGEEATLADHLTPNEKLERNSGGDSRTRVATKGQYQLTLSVGGMTCTSCTGTITNALSELPGVSDIVVSLLGNSATAVLDRQDLAGKVVETVEDIGYEADIISVEEIRVKAQPKDNAPYQLSLSIGGMTCASCSSTLTRLVSEIQDVSDVAINLLGSSGSAIIQHKKLADKIIEVIEDAGYEATVMSLLPVNIFSEGAEYGAFRTISLQVEGMFCEHCPEKIMAALGRFGSAITIDKPLTDHLDPILRLTYLPLPPSFTVRTIVDAIASIKSSPFNVSIYKPPSLEDRARSMQQQEQRHLLFQLGFSVIMAIPTFIIGIVYMSLVPKSDHRRMFLMEPMWAGNASRIEWALFFLATPVMFYSAGTFHRRSLKEIRALWRRGSRTPIWKRFVRFGSMNLLASHVSSGVSVAYFSSIALLALAASAPPSNDGNGDTTTYFDSVVLLTMFLLIGRYLEAYSKGRTADAITSLGNLRPVEAHLLTDSYLAKPGFRVQKIGVDLLEVGDVVRVQNGSTPPADGVIVSGESTFNESSLTGESRPVKKTLGDQVFLGTINNAQVVDVRIDAIGGETMLSHVVRVVRDGQTKRAPIERLADILTGYFVPMVTLLAISTWIIWLSLGLSGVLPRDYLDKDIGGWPVWSLEFAIAVFVVACPCGIGLAAPTALLVGSGLAAKFGILARGGGEAFQEAAQLDAIVFDKTGTLTQGGEPRVTNAEVMPDEVSFPRDVILGIAAEVESTSTHPLAIAIQQYCDQNGAAHASGDAFQETPGRGLQAHFEFRKCTAVIGNEKWMEEHGVTLREETAVRLETWKSEGKSVALLALRNDRVDTALDLPQFILAAVFAISDALRPNAGAVIAQLQAQGLATWMISGDNPTTAKAVAKLVGIPEANVIAGVLPHEKAQRIQWLQQNGVKKQASRWFAKFKKRLNERCVVAMVGDGINDAPALASADVAIAIGSGSDVALSSASFILVSSDLSSILTLVDLSRTVFRRVKFNFLWACLYNMAALPIAAGVIYPAGHARLDPVWGSLAMALSSVSVVCSSLALRLYKPPKA</sequence>
<dbReference type="SFLD" id="SFLDG00002">
    <property type="entry name" value="C1.7:_P-type_atpase_like"/>
    <property type="match status" value="1"/>
</dbReference>
<evidence type="ECO:0000259" key="14">
    <source>
        <dbReference type="PROSITE" id="PS50846"/>
    </source>
</evidence>
<evidence type="ECO:0000256" key="11">
    <source>
        <dbReference type="ARBA" id="ARBA00023136"/>
    </source>
</evidence>
<feature type="transmembrane region" description="Helical" evidence="13">
    <location>
        <begin position="713"/>
        <end position="736"/>
    </location>
</feature>
<dbReference type="SUPFAM" id="SSF56784">
    <property type="entry name" value="HAD-like"/>
    <property type="match status" value="1"/>
</dbReference>
<keyword evidence="11 13" id="KW-0472">Membrane</keyword>
<evidence type="ECO:0000256" key="6">
    <source>
        <dbReference type="ARBA" id="ARBA00022723"/>
    </source>
</evidence>
<keyword evidence="7 13" id="KW-0547">Nucleotide-binding</keyword>
<evidence type="ECO:0000256" key="4">
    <source>
        <dbReference type="ARBA" id="ARBA00022448"/>
    </source>
</evidence>
<evidence type="ECO:0000256" key="9">
    <source>
        <dbReference type="ARBA" id="ARBA00022967"/>
    </source>
</evidence>
<feature type="domain" description="HMA" evidence="14">
    <location>
        <begin position="154"/>
        <end position="219"/>
    </location>
</feature>
<keyword evidence="6 13" id="KW-0479">Metal-binding</keyword>
<evidence type="ECO:0000256" key="7">
    <source>
        <dbReference type="ARBA" id="ARBA00022741"/>
    </source>
</evidence>
<dbReference type="GO" id="GO:0005524">
    <property type="term" value="F:ATP binding"/>
    <property type="evidence" value="ECO:0007669"/>
    <property type="project" value="UniProtKB-UniRule"/>
</dbReference>
<evidence type="ECO:0000256" key="5">
    <source>
        <dbReference type="ARBA" id="ARBA00022692"/>
    </source>
</evidence>
<dbReference type="InParanoid" id="W4KDW0"/>
<feature type="domain" description="HMA" evidence="14">
    <location>
        <begin position="238"/>
        <end position="303"/>
    </location>
</feature>
<dbReference type="FunFam" id="3.30.70.100:FF:000001">
    <property type="entry name" value="ATPase copper transporting beta"/>
    <property type="match status" value="1"/>
</dbReference>
<dbReference type="InterPro" id="IPR036412">
    <property type="entry name" value="HAD-like_sf"/>
</dbReference>
<dbReference type="HOGENOM" id="CLU_001771_0_2_1"/>
<dbReference type="PANTHER" id="PTHR43520:SF32">
    <property type="entry name" value="COPPER RESISTANCE P-TYPE ATPASE (EUROFUNG)"/>
    <property type="match status" value="1"/>
</dbReference>
<evidence type="ECO:0000256" key="1">
    <source>
        <dbReference type="ARBA" id="ARBA00004141"/>
    </source>
</evidence>
<evidence type="ECO:0000256" key="13">
    <source>
        <dbReference type="RuleBase" id="RU362081"/>
    </source>
</evidence>
<dbReference type="SFLD" id="SFLDS00003">
    <property type="entry name" value="Haloacid_Dehalogenase"/>
    <property type="match status" value="1"/>
</dbReference>
<gene>
    <name evidence="15" type="ORF">HETIRDRAFT_62720</name>
</gene>
<dbReference type="PROSITE" id="PS01047">
    <property type="entry name" value="HMA_1"/>
    <property type="match status" value="3"/>
</dbReference>
<evidence type="ECO:0000256" key="2">
    <source>
        <dbReference type="ARBA" id="ARBA00006024"/>
    </source>
</evidence>
<dbReference type="InterPro" id="IPR036163">
    <property type="entry name" value="HMA_dom_sf"/>
</dbReference>
<evidence type="ECO:0000313" key="15">
    <source>
        <dbReference type="EMBL" id="ETW84037.1"/>
    </source>
</evidence>
<evidence type="ECO:0000256" key="10">
    <source>
        <dbReference type="ARBA" id="ARBA00022989"/>
    </source>
</evidence>
<dbReference type="InterPro" id="IPR023299">
    <property type="entry name" value="ATPase_P-typ_cyto_dom_N"/>
</dbReference>
<dbReference type="Gene3D" id="3.40.50.1000">
    <property type="entry name" value="HAD superfamily/HAD-like"/>
    <property type="match status" value="1"/>
</dbReference>
<organism evidence="15 16">
    <name type="scientific">Heterobasidion irregulare (strain TC 32-1)</name>
    <dbReference type="NCBI Taxonomy" id="747525"/>
    <lineage>
        <taxon>Eukaryota</taxon>
        <taxon>Fungi</taxon>
        <taxon>Dikarya</taxon>
        <taxon>Basidiomycota</taxon>
        <taxon>Agaricomycotina</taxon>
        <taxon>Agaricomycetes</taxon>
        <taxon>Russulales</taxon>
        <taxon>Bondarzewiaceae</taxon>
        <taxon>Heterobasidion</taxon>
        <taxon>Heterobasidion annosum species complex</taxon>
    </lineage>
</organism>
<dbReference type="RefSeq" id="XP_009543271.1">
    <property type="nucleotide sequence ID" value="XM_009544976.1"/>
</dbReference>
<dbReference type="SUPFAM" id="SSF81665">
    <property type="entry name" value="Calcium ATPase, transmembrane domain M"/>
    <property type="match status" value="1"/>
</dbReference>
<feature type="transmembrane region" description="Helical" evidence="13">
    <location>
        <begin position="1145"/>
        <end position="1164"/>
    </location>
</feature>
<dbReference type="InterPro" id="IPR044492">
    <property type="entry name" value="P_typ_ATPase_HD_dom"/>
</dbReference>
<dbReference type="SUPFAM" id="SSF55008">
    <property type="entry name" value="HMA, heavy metal-associated domain"/>
    <property type="match status" value="3"/>
</dbReference>
<dbReference type="STRING" id="747525.W4KDW0"/>
<dbReference type="SFLD" id="SFLDF00027">
    <property type="entry name" value="p-type_atpase"/>
    <property type="match status" value="1"/>
</dbReference>
<proteinExistence type="inferred from homology"/>
<keyword evidence="10 13" id="KW-1133">Transmembrane helix</keyword>
<dbReference type="PANTHER" id="PTHR43520">
    <property type="entry name" value="ATP7, ISOFORM B"/>
    <property type="match status" value="1"/>
</dbReference>